<dbReference type="KEGG" id="msv:Mesil_0618"/>
<dbReference type="InterPro" id="IPR002934">
    <property type="entry name" value="Polymerase_NTP_transf_dom"/>
</dbReference>
<dbReference type="PANTHER" id="PTHR37030:SF1">
    <property type="entry name" value="NUCLEOTIDYLTRANSFERASE"/>
    <property type="match status" value="1"/>
</dbReference>
<dbReference type="STRING" id="526227.Mesil_0618"/>
<dbReference type="InterPro" id="IPR043519">
    <property type="entry name" value="NT_sf"/>
</dbReference>
<dbReference type="Proteomes" id="UP000001916">
    <property type="component" value="Chromosome"/>
</dbReference>
<sequence>MVSREQLEQLSQRIAEEFNPERIVLFGSYAYGEPHAGSDVDLLVILPFEGSSLRKSLEILERVNPSFPVDLIVRHPKDALRRYQQGDPLIREVLNRGRDLFRREAA</sequence>
<keyword evidence="3" id="KW-1185">Reference proteome</keyword>
<dbReference type="Gene3D" id="3.30.460.10">
    <property type="entry name" value="Beta Polymerase, domain 2"/>
    <property type="match status" value="1"/>
</dbReference>
<dbReference type="HOGENOM" id="CLU_130257_9_3_0"/>
<name>D7BAL7_ALLS1</name>
<evidence type="ECO:0000313" key="2">
    <source>
        <dbReference type="EMBL" id="ADH62539.1"/>
    </source>
</evidence>
<protein>
    <submittedName>
        <fullName evidence="2">DNA polymerase beta domain protein region</fullName>
    </submittedName>
</protein>
<dbReference type="RefSeq" id="WP_013157131.1">
    <property type="nucleotide sequence ID" value="NC_014212.1"/>
</dbReference>
<reference evidence="2 3" key="1">
    <citation type="journal article" date="2010" name="Stand. Genomic Sci.">
        <title>Complete genome sequence of Meiothermus silvanus type strain (VI-R2).</title>
        <authorList>
            <person name="Sikorski J."/>
            <person name="Tindall B.J."/>
            <person name="Lowry S."/>
            <person name="Lucas S."/>
            <person name="Nolan M."/>
            <person name="Copeland A."/>
            <person name="Glavina Del Rio T."/>
            <person name="Tice H."/>
            <person name="Cheng J.F."/>
            <person name="Han C."/>
            <person name="Pitluck S."/>
            <person name="Liolios K."/>
            <person name="Ivanova N."/>
            <person name="Mavromatis K."/>
            <person name="Mikhailova N."/>
            <person name="Pati A."/>
            <person name="Goodwin L."/>
            <person name="Chen A."/>
            <person name="Palaniappan K."/>
            <person name="Land M."/>
            <person name="Hauser L."/>
            <person name="Chang Y.J."/>
            <person name="Jeffries C.D."/>
            <person name="Rohde M."/>
            <person name="Goker M."/>
            <person name="Woyke T."/>
            <person name="Bristow J."/>
            <person name="Eisen J.A."/>
            <person name="Markowitz V."/>
            <person name="Hugenholtz P."/>
            <person name="Kyrpides N.C."/>
            <person name="Klenk H.P."/>
            <person name="Lapidus A."/>
        </authorList>
    </citation>
    <scope>NUCLEOTIDE SEQUENCE [LARGE SCALE GENOMIC DNA]</scope>
    <source>
        <strain evidence="3">ATCC 700542 / DSM 9946 / VI-R2</strain>
    </source>
</reference>
<organism evidence="2 3">
    <name type="scientific">Allomeiothermus silvanus (strain ATCC 700542 / DSM 9946 / NBRC 106475 / NCIMB 13440 / VI-R2)</name>
    <name type="common">Thermus silvanus</name>
    <dbReference type="NCBI Taxonomy" id="526227"/>
    <lineage>
        <taxon>Bacteria</taxon>
        <taxon>Thermotogati</taxon>
        <taxon>Deinococcota</taxon>
        <taxon>Deinococci</taxon>
        <taxon>Thermales</taxon>
        <taxon>Thermaceae</taxon>
        <taxon>Allomeiothermus</taxon>
    </lineage>
</organism>
<dbReference type="PANTHER" id="PTHR37030">
    <property type="entry name" value="NUCLEOTIDYLTRANSFERASE"/>
    <property type="match status" value="1"/>
</dbReference>
<dbReference type="eggNOG" id="COG1708">
    <property type="taxonomic scope" value="Bacteria"/>
</dbReference>
<feature type="domain" description="Polymerase nucleotidyl transferase" evidence="1">
    <location>
        <begin position="7"/>
        <end position="96"/>
    </location>
</feature>
<evidence type="ECO:0000313" key="3">
    <source>
        <dbReference type="Proteomes" id="UP000001916"/>
    </source>
</evidence>
<gene>
    <name evidence="2" type="ordered locus">Mesil_0618</name>
</gene>
<dbReference type="CDD" id="cd05403">
    <property type="entry name" value="NT_KNTase_like"/>
    <property type="match status" value="1"/>
</dbReference>
<proteinExistence type="predicted"/>
<dbReference type="EMBL" id="CP002042">
    <property type="protein sequence ID" value="ADH62539.1"/>
    <property type="molecule type" value="Genomic_DNA"/>
</dbReference>
<dbReference type="AlphaFoldDB" id="D7BAL7"/>
<dbReference type="OrthoDB" id="90159at2"/>
<dbReference type="Pfam" id="PF01909">
    <property type="entry name" value="NTP_transf_2"/>
    <property type="match status" value="1"/>
</dbReference>
<dbReference type="SUPFAM" id="SSF81301">
    <property type="entry name" value="Nucleotidyltransferase"/>
    <property type="match status" value="1"/>
</dbReference>
<evidence type="ECO:0000259" key="1">
    <source>
        <dbReference type="Pfam" id="PF01909"/>
    </source>
</evidence>
<accession>D7BAL7</accession>
<dbReference type="GO" id="GO:0016779">
    <property type="term" value="F:nucleotidyltransferase activity"/>
    <property type="evidence" value="ECO:0007669"/>
    <property type="project" value="InterPro"/>
</dbReference>